<dbReference type="Pfam" id="PF08906">
    <property type="entry name" value="T6SS_Tdi1_C"/>
    <property type="match status" value="1"/>
</dbReference>
<keyword evidence="3" id="KW-1185">Reference proteome</keyword>
<comment type="caution">
    <text evidence="2">The sequence shown here is derived from an EMBL/GenBank/DDBJ whole genome shotgun (WGS) entry which is preliminary data.</text>
</comment>
<feature type="domain" description="T6SS immunity protein Tdi1 C-terminal" evidence="1">
    <location>
        <begin position="62"/>
        <end position="135"/>
    </location>
</feature>
<gene>
    <name evidence="2" type="ORF">ACFOND_00020</name>
</gene>
<dbReference type="RefSeq" id="WP_290283007.1">
    <property type="nucleotide sequence ID" value="NZ_JAUFQI010000001.1"/>
</dbReference>
<organism evidence="2 3">
    <name type="scientific">Reinekea marina</name>
    <dbReference type="NCBI Taxonomy" id="1310421"/>
    <lineage>
        <taxon>Bacteria</taxon>
        <taxon>Pseudomonadati</taxon>
        <taxon>Pseudomonadota</taxon>
        <taxon>Gammaproteobacteria</taxon>
        <taxon>Oceanospirillales</taxon>
        <taxon>Saccharospirillaceae</taxon>
        <taxon>Reinekea</taxon>
    </lineage>
</organism>
<dbReference type="EMBL" id="JBHRYN010000002">
    <property type="protein sequence ID" value="MFC3700007.1"/>
    <property type="molecule type" value="Genomic_DNA"/>
</dbReference>
<evidence type="ECO:0000259" key="1">
    <source>
        <dbReference type="Pfam" id="PF08906"/>
    </source>
</evidence>
<evidence type="ECO:0000313" key="2">
    <source>
        <dbReference type="EMBL" id="MFC3700007.1"/>
    </source>
</evidence>
<dbReference type="InterPro" id="IPR015002">
    <property type="entry name" value="T6SS_Tdi1_C"/>
</dbReference>
<dbReference type="Proteomes" id="UP001595710">
    <property type="component" value="Unassembled WGS sequence"/>
</dbReference>
<proteinExistence type="predicted"/>
<protein>
    <submittedName>
        <fullName evidence="2">T6SS immunity protein Tdi1 domain-containing protein</fullName>
    </submittedName>
</protein>
<reference evidence="3" key="1">
    <citation type="journal article" date="2019" name="Int. J. Syst. Evol. Microbiol.">
        <title>The Global Catalogue of Microorganisms (GCM) 10K type strain sequencing project: providing services to taxonomists for standard genome sequencing and annotation.</title>
        <authorList>
            <consortium name="The Broad Institute Genomics Platform"/>
            <consortium name="The Broad Institute Genome Sequencing Center for Infectious Disease"/>
            <person name="Wu L."/>
            <person name="Ma J."/>
        </authorList>
    </citation>
    <scope>NUCLEOTIDE SEQUENCE [LARGE SCALE GENOMIC DNA]</scope>
    <source>
        <strain evidence="3">CECT 8288</strain>
    </source>
</reference>
<sequence length="147" mass="16630">MPFIREITQNEIEKFLPEWSWLVPSDSTPLFITAFGDWVFGNPDGSLSLLSVLDGVFERIAENSNEYNKLKNSEEWLDEIFIASWYQIAIENGVIPNDSECIGWKIHPAIGGEFKVGNLQVFDSLVYQSLMSQLHAKIQSASTSITK</sequence>
<name>A0ABV7WLQ0_9GAMM</name>
<evidence type="ECO:0000313" key="3">
    <source>
        <dbReference type="Proteomes" id="UP001595710"/>
    </source>
</evidence>
<accession>A0ABV7WLQ0</accession>